<feature type="non-terminal residue" evidence="1">
    <location>
        <position position="178"/>
    </location>
</feature>
<dbReference type="EMBL" id="CAJOBB010024887">
    <property type="protein sequence ID" value="CAF4404128.1"/>
    <property type="molecule type" value="Genomic_DNA"/>
</dbReference>
<accession>A0A820PKQ0</accession>
<proteinExistence type="predicted"/>
<reference evidence="1" key="1">
    <citation type="submission" date="2021-02" db="EMBL/GenBank/DDBJ databases">
        <authorList>
            <person name="Nowell W R."/>
        </authorList>
    </citation>
    <scope>NUCLEOTIDE SEQUENCE</scope>
</reference>
<dbReference type="AlphaFoldDB" id="A0A820PKQ0"/>
<comment type="caution">
    <text evidence="1">The sequence shown here is derived from an EMBL/GenBank/DDBJ whole genome shotgun (WGS) entry which is preliminary data.</text>
</comment>
<dbReference type="Proteomes" id="UP000663868">
    <property type="component" value="Unassembled WGS sequence"/>
</dbReference>
<evidence type="ECO:0000313" key="2">
    <source>
        <dbReference type="Proteomes" id="UP000663868"/>
    </source>
</evidence>
<feature type="non-terminal residue" evidence="1">
    <location>
        <position position="1"/>
    </location>
</feature>
<protein>
    <submittedName>
        <fullName evidence="1">Uncharacterized protein</fullName>
    </submittedName>
</protein>
<name>A0A820PKQ0_9BILA</name>
<organism evidence="1 2">
    <name type="scientific">Adineta steineri</name>
    <dbReference type="NCBI Taxonomy" id="433720"/>
    <lineage>
        <taxon>Eukaryota</taxon>
        <taxon>Metazoa</taxon>
        <taxon>Spiralia</taxon>
        <taxon>Gnathifera</taxon>
        <taxon>Rotifera</taxon>
        <taxon>Eurotatoria</taxon>
        <taxon>Bdelloidea</taxon>
        <taxon>Adinetida</taxon>
        <taxon>Adinetidae</taxon>
        <taxon>Adineta</taxon>
    </lineage>
</organism>
<sequence>QHNTEWILKNLKQRCLNIYNQNNNNNGIDPIIIILLTSKNRYGERIDVDSIHLELSQHFSAIVTIVDGCQDGQAFTNVDIVIYSKRFMQTGAIGLVNRTFLEKNPSLHKKLSLCTNFPIGILAQIYININMMNNNIAHGVEDLVNSSWWHFSECPIRHELHSVIDDLYIQQDRIEYIR</sequence>
<evidence type="ECO:0000313" key="1">
    <source>
        <dbReference type="EMBL" id="CAF4404128.1"/>
    </source>
</evidence>
<gene>
    <name evidence="1" type="ORF">KXQ929_LOCUS51196</name>
</gene>